<evidence type="ECO:0000256" key="9">
    <source>
        <dbReference type="ARBA" id="ARBA00023136"/>
    </source>
</evidence>
<evidence type="ECO:0000256" key="11">
    <source>
        <dbReference type="RuleBase" id="RU004450"/>
    </source>
</evidence>
<evidence type="ECO:0000256" key="6">
    <source>
        <dbReference type="ARBA" id="ARBA00022781"/>
    </source>
</evidence>
<dbReference type="PRINTS" id="PR00123">
    <property type="entry name" value="ATPASEA"/>
</dbReference>
<evidence type="ECO:0000256" key="8">
    <source>
        <dbReference type="ARBA" id="ARBA00023065"/>
    </source>
</evidence>
<keyword evidence="7 12" id="KW-1133">Transmembrane helix</keyword>
<feature type="transmembrane region" description="Helical" evidence="12">
    <location>
        <begin position="200"/>
        <end position="218"/>
    </location>
</feature>
<feature type="transmembrane region" description="Helical" evidence="12">
    <location>
        <begin position="21"/>
        <end position="38"/>
    </location>
</feature>
<feature type="transmembrane region" description="Helical" evidence="12">
    <location>
        <begin position="155"/>
        <end position="180"/>
    </location>
</feature>
<evidence type="ECO:0000256" key="12">
    <source>
        <dbReference type="SAM" id="Phobius"/>
    </source>
</evidence>
<geneLocation type="mitochondrion" evidence="13"/>
<comment type="subcellular location">
    <subcellularLocation>
        <location evidence="1">Membrane</location>
        <topology evidence="1">Multi-pass membrane protein</topology>
    </subcellularLocation>
    <subcellularLocation>
        <location evidence="11">Mitochondrion inner membrane</location>
        <topology evidence="11">Multi-pass membrane protein</topology>
    </subcellularLocation>
</comment>
<dbReference type="NCBIfam" id="TIGR01131">
    <property type="entry name" value="ATP_synt_6_or_A"/>
    <property type="match status" value="1"/>
</dbReference>
<dbReference type="EMBL" id="DQ095128">
    <property type="protein sequence ID" value="AAZ05843.1"/>
    <property type="molecule type" value="Genomic_DNA"/>
</dbReference>
<evidence type="ECO:0000256" key="5">
    <source>
        <dbReference type="ARBA" id="ARBA00022692"/>
    </source>
</evidence>
<gene>
    <name evidence="13" type="primary">ATP6</name>
</gene>
<sequence>MMTNLFSIFDPTTSTAFAMNWLAAFSFVFVLPLSYWVTTQRYHLLLNKLCSYITTEFKVVVTKTPEIVLMVLALFIFIFVNNLTGLLPFTFTVTAHMAVTVSMALPLWVALIIYGWSHNTSNLLVHLVPNGTPAILMPLMVVIETISNLIRPLTLAVRLAANMIAGHLLISLLTGATPLAPLSAMPLLGSAQLALEGLEIAVAIIQAYVFSVLITLYVSETTS</sequence>
<keyword evidence="3" id="KW-0813">Transport</keyword>
<evidence type="ECO:0000256" key="10">
    <source>
        <dbReference type="ARBA" id="ARBA00023310"/>
    </source>
</evidence>
<evidence type="ECO:0000256" key="3">
    <source>
        <dbReference type="ARBA" id="ARBA00022448"/>
    </source>
</evidence>
<dbReference type="AlphaFoldDB" id="Q4FBL8"/>
<dbReference type="GO" id="GO:0046933">
    <property type="term" value="F:proton-transporting ATP synthase activity, rotational mechanism"/>
    <property type="evidence" value="ECO:0007669"/>
    <property type="project" value="TreeGrafter"/>
</dbReference>
<dbReference type="GO" id="GO:0005743">
    <property type="term" value="C:mitochondrial inner membrane"/>
    <property type="evidence" value="ECO:0007669"/>
    <property type="project" value="UniProtKB-SubCell"/>
</dbReference>
<keyword evidence="9 12" id="KW-0472">Membrane</keyword>
<evidence type="ECO:0000256" key="7">
    <source>
        <dbReference type="ARBA" id="ARBA00022989"/>
    </source>
</evidence>
<keyword evidence="8" id="KW-0406">Ion transport</keyword>
<reference evidence="13" key="1">
    <citation type="journal article" date="2005" name="Mol. Ecol.">
        <title>Population histories of right whales (Cetacea: Eubalaena) inferred from mitochondrial sequence diversities and divergences of their whale lice (Amphipoda: Cyamus).</title>
        <authorList>
            <person name="Kaliszewska Z.A."/>
            <person name="Seger J."/>
            <person name="Rowntree V.J."/>
            <person name="Barco S.G."/>
            <person name="Benegas R."/>
            <person name="Best P.B."/>
            <person name="Brown M.W."/>
            <person name="Brownell R.L. Jr."/>
            <person name="Carribero A."/>
            <person name="Harcourt R."/>
            <person name="Knowlton A.R."/>
            <person name="Marshall-Tilas K."/>
            <person name="Patenaude N.J."/>
            <person name="Rivarola M."/>
            <person name="Schaeff C.M."/>
            <person name="Sironi M."/>
            <person name="Smith W.A."/>
            <person name="Yamada T.K."/>
        </authorList>
    </citation>
    <scope>NUCLEOTIDE SEQUENCE</scope>
    <source>
        <strain evidence="13">EpJPty01</strain>
    </source>
</reference>
<keyword evidence="6" id="KW-0375">Hydrogen ion transport</keyword>
<keyword evidence="5 12" id="KW-0812">Transmembrane</keyword>
<feature type="transmembrane region" description="Helical" evidence="12">
    <location>
        <begin position="67"/>
        <end position="91"/>
    </location>
</feature>
<dbReference type="GO" id="GO:0045259">
    <property type="term" value="C:proton-transporting ATP synthase complex"/>
    <property type="evidence" value="ECO:0007669"/>
    <property type="project" value="UniProtKB-KW"/>
</dbReference>
<dbReference type="PROSITE" id="PS00449">
    <property type="entry name" value="ATPASE_A"/>
    <property type="match status" value="1"/>
</dbReference>
<evidence type="ECO:0000313" key="13">
    <source>
        <dbReference type="EMBL" id="AAZ05843.1"/>
    </source>
</evidence>
<evidence type="ECO:0000256" key="2">
    <source>
        <dbReference type="ARBA" id="ARBA00006810"/>
    </source>
</evidence>
<evidence type="ECO:0000256" key="4">
    <source>
        <dbReference type="ARBA" id="ARBA00022547"/>
    </source>
</evidence>
<keyword evidence="4" id="KW-0138">CF(0)</keyword>
<dbReference type="CDD" id="cd00310">
    <property type="entry name" value="ATP-synt_Fo_a_6"/>
    <property type="match status" value="1"/>
</dbReference>
<proteinExistence type="inferred from homology"/>
<dbReference type="PANTHER" id="PTHR11410:SF0">
    <property type="entry name" value="ATP SYNTHASE SUBUNIT A"/>
    <property type="match status" value="1"/>
</dbReference>
<dbReference type="InterPro" id="IPR045083">
    <property type="entry name" value="ATP_synth_F0_asu_bact/mt"/>
</dbReference>
<accession>Q4FBL8</accession>
<comment type="similarity">
    <text evidence="2">Belongs to the ATPase A chain family.</text>
</comment>
<dbReference type="SUPFAM" id="SSF81336">
    <property type="entry name" value="F1F0 ATP synthase subunit A"/>
    <property type="match status" value="1"/>
</dbReference>
<dbReference type="InterPro" id="IPR035908">
    <property type="entry name" value="F0_ATP_A_sf"/>
</dbReference>
<dbReference type="InterPro" id="IPR023011">
    <property type="entry name" value="ATP_synth_F0_asu_AS"/>
</dbReference>
<organism evidence="13">
    <name type="scientific">Cyamus erraticus</name>
    <name type="common">Whale louse</name>
    <dbReference type="NCBI Taxonomy" id="335539"/>
    <lineage>
        <taxon>Eukaryota</taxon>
        <taxon>Metazoa</taxon>
        <taxon>Ecdysozoa</taxon>
        <taxon>Arthropoda</taxon>
        <taxon>Crustacea</taxon>
        <taxon>Multicrustacea</taxon>
        <taxon>Malacostraca</taxon>
        <taxon>Eumalacostraca</taxon>
        <taxon>Peracarida</taxon>
        <taxon>Amphipoda</taxon>
        <taxon>Senticaudata</taxon>
        <taxon>Corophiida</taxon>
        <taxon>Caprellidira</taxon>
        <taxon>Caprelloidea</taxon>
        <taxon>Cyamidae</taxon>
        <taxon>Cyamus</taxon>
    </lineage>
</organism>
<feature type="transmembrane region" description="Helical" evidence="12">
    <location>
        <begin position="98"/>
        <end position="117"/>
    </location>
</feature>
<keyword evidence="13" id="KW-0496">Mitochondrion</keyword>
<name>Q4FBL8_CYAER</name>
<protein>
    <recommendedName>
        <fullName evidence="11">ATP synthase subunit a</fullName>
    </recommendedName>
</protein>
<dbReference type="Pfam" id="PF00119">
    <property type="entry name" value="ATP-synt_A"/>
    <property type="match status" value="1"/>
</dbReference>
<dbReference type="Gene3D" id="1.20.120.220">
    <property type="entry name" value="ATP synthase, F0 complex, subunit A"/>
    <property type="match status" value="1"/>
</dbReference>
<keyword evidence="10" id="KW-0066">ATP synthesis</keyword>
<dbReference type="InterPro" id="IPR000568">
    <property type="entry name" value="ATP_synth_F0_asu"/>
</dbReference>
<evidence type="ECO:0000256" key="1">
    <source>
        <dbReference type="ARBA" id="ARBA00004141"/>
    </source>
</evidence>
<dbReference type="PANTHER" id="PTHR11410">
    <property type="entry name" value="ATP SYNTHASE SUBUNIT A"/>
    <property type="match status" value="1"/>
</dbReference>